<feature type="domain" description="Thiopeptide-type bacteriocin biosynthesis" evidence="1">
    <location>
        <begin position="35"/>
        <end position="302"/>
    </location>
</feature>
<dbReference type="Pfam" id="PF14028">
    <property type="entry name" value="Lant_dehydr_C"/>
    <property type="match status" value="1"/>
</dbReference>
<protein>
    <recommendedName>
        <fullName evidence="1">Thiopeptide-type bacteriocin biosynthesis domain-containing protein</fullName>
    </recommendedName>
</protein>
<dbReference type="RefSeq" id="WP_129251884.1">
    <property type="nucleotide sequence ID" value="NZ_SAXA01000001.1"/>
</dbReference>
<dbReference type="AlphaFoldDB" id="A0A4Q1JPS7"/>
<dbReference type="Proteomes" id="UP000289703">
    <property type="component" value="Unassembled WGS sequence"/>
</dbReference>
<organism evidence="2 3">
    <name type="scientific">Ancylomarina salipaludis</name>
    <dbReference type="NCBI Taxonomy" id="2501299"/>
    <lineage>
        <taxon>Bacteria</taxon>
        <taxon>Pseudomonadati</taxon>
        <taxon>Bacteroidota</taxon>
        <taxon>Bacteroidia</taxon>
        <taxon>Marinilabiliales</taxon>
        <taxon>Marinifilaceae</taxon>
        <taxon>Ancylomarina</taxon>
    </lineage>
</organism>
<dbReference type="OrthoDB" id="1273722at2"/>
<evidence type="ECO:0000259" key="1">
    <source>
        <dbReference type="Pfam" id="PF14028"/>
    </source>
</evidence>
<dbReference type="InterPro" id="IPR023809">
    <property type="entry name" value="Thiopep_bacteriocin_synth_dom"/>
</dbReference>
<comment type="caution">
    <text evidence="2">The sequence shown here is derived from an EMBL/GenBank/DDBJ whole genome shotgun (WGS) entry which is preliminary data.</text>
</comment>
<dbReference type="EMBL" id="SAXA01000001">
    <property type="protein sequence ID" value="RXQ97399.1"/>
    <property type="molecule type" value="Genomic_DNA"/>
</dbReference>
<dbReference type="NCBIfam" id="TIGR03891">
    <property type="entry name" value="thiopep_ocin"/>
    <property type="match status" value="1"/>
</dbReference>
<reference evidence="2 3" key="1">
    <citation type="submission" date="2019-01" db="EMBL/GenBank/DDBJ databases">
        <title>Ancylomarina salipaludis sp. nov., isolated from a salt marsh.</title>
        <authorList>
            <person name="Yoon J.-H."/>
        </authorList>
    </citation>
    <scope>NUCLEOTIDE SEQUENCE [LARGE SCALE GENOMIC DNA]</scope>
    <source>
        <strain evidence="2 3">SHSM-M15</strain>
    </source>
</reference>
<evidence type="ECO:0000313" key="2">
    <source>
        <dbReference type="EMBL" id="RXQ97399.1"/>
    </source>
</evidence>
<gene>
    <name evidence="2" type="ORF">EO244_00485</name>
</gene>
<evidence type="ECO:0000313" key="3">
    <source>
        <dbReference type="Proteomes" id="UP000289703"/>
    </source>
</evidence>
<sequence length="315" mass="37673">MAKVLPMNVFSSTKTIRIEMTLKLEKRRFFLGDEWLYYKLYGGPKLLEDILVNDIYSVLDDLKSKGEIENYFFLRFADPEYHLRLRLFIPQKENLGKIILVVNQLLSTYVSNRLIHKVENETYVREIERYGKNTIGFSEELFGYDSDLILKYLNKQEGEKQDKWRWLFGVRLVDNLLNNFNLTIAEKKSLFDRLSHAYLQEFSGGKVLKLQLDRKFRKYRPMLNSILGPDEYSDENDVLIRDFLNVTKNLCEKIIRTVNLEGSDSMLVSLLNSYIHMHYNRLIRTKQRASELVIYYMLSKYYESYMAQMKYRKRN</sequence>
<proteinExistence type="predicted"/>
<keyword evidence="3" id="KW-1185">Reference proteome</keyword>
<name>A0A4Q1JPS7_9BACT</name>
<accession>A0A4Q1JPS7</accession>